<evidence type="ECO:0000259" key="1">
    <source>
        <dbReference type="Pfam" id="PF00582"/>
    </source>
</evidence>
<feature type="domain" description="UspA" evidence="1">
    <location>
        <begin position="2"/>
        <end position="161"/>
    </location>
</feature>
<gene>
    <name evidence="2" type="ORF">ENS29_03270</name>
</gene>
<organism evidence="2">
    <name type="scientific">Desulfatirhabdium butyrativorans</name>
    <dbReference type="NCBI Taxonomy" id="340467"/>
    <lineage>
        <taxon>Bacteria</taxon>
        <taxon>Pseudomonadati</taxon>
        <taxon>Thermodesulfobacteriota</taxon>
        <taxon>Desulfobacteria</taxon>
        <taxon>Desulfobacterales</taxon>
        <taxon>Desulfatirhabdiaceae</taxon>
        <taxon>Desulfatirhabdium</taxon>
    </lineage>
</organism>
<dbReference type="Pfam" id="PF00582">
    <property type="entry name" value="Usp"/>
    <property type="match status" value="1"/>
</dbReference>
<dbReference type="EMBL" id="DSUH01000070">
    <property type="protein sequence ID" value="HGU31859.1"/>
    <property type="molecule type" value="Genomic_DNA"/>
</dbReference>
<dbReference type="AlphaFoldDB" id="A0A7C4MS19"/>
<dbReference type="SUPFAM" id="SSF52402">
    <property type="entry name" value="Adenine nucleotide alpha hydrolases-like"/>
    <property type="match status" value="1"/>
</dbReference>
<dbReference type="CDD" id="cd00293">
    <property type="entry name" value="USP-like"/>
    <property type="match status" value="1"/>
</dbReference>
<evidence type="ECO:0000313" key="2">
    <source>
        <dbReference type="EMBL" id="HGU31859.1"/>
    </source>
</evidence>
<dbReference type="Gene3D" id="3.40.50.12370">
    <property type="match status" value="1"/>
</dbReference>
<proteinExistence type="predicted"/>
<comment type="caution">
    <text evidence="2">The sequence shown here is derived from an EMBL/GenBank/DDBJ whole genome shotgun (WGS) entry which is preliminary data.</text>
</comment>
<sequence length="287" mass="31936">MKILFAADEFPYSGVALKMAAGLAMNTWSDITLMGVVPSVADKPATQSSIAGALEQYRETFYELCSHEDSPFKLDRVLWEWIPMQDGAWEQIKVFRGAHKDVRILLRFGQPAMEILKEARNLQSDLIVLGSTSGDRCLWSEAADTPQKVVASAESSVLLVKEDMAVKRIVVCIDDVPIGQEALEMINQMIVIHGASLVLIGLTKEGGTKPAVYQRMIEVGDYYADRGIHVESRTAEISELETLISQETREDMLTLSMSKKSVLGMLFSREWVERFVSACKSSVLVLR</sequence>
<protein>
    <submittedName>
        <fullName evidence="2">Universal stress protein</fullName>
    </submittedName>
</protein>
<accession>A0A7C4MS19</accession>
<dbReference type="InterPro" id="IPR006016">
    <property type="entry name" value="UspA"/>
</dbReference>
<reference evidence="2" key="1">
    <citation type="journal article" date="2020" name="mSystems">
        <title>Genome- and Community-Level Interaction Insights into Carbon Utilization and Element Cycling Functions of Hydrothermarchaeota in Hydrothermal Sediment.</title>
        <authorList>
            <person name="Zhou Z."/>
            <person name="Liu Y."/>
            <person name="Xu W."/>
            <person name="Pan J."/>
            <person name="Luo Z.H."/>
            <person name="Li M."/>
        </authorList>
    </citation>
    <scope>NUCLEOTIDE SEQUENCE [LARGE SCALE GENOMIC DNA]</scope>
    <source>
        <strain evidence="2">SpSt-477</strain>
    </source>
</reference>
<name>A0A7C4MS19_9BACT</name>